<dbReference type="Pfam" id="PF12802">
    <property type="entry name" value="MarR_2"/>
    <property type="match status" value="1"/>
</dbReference>
<evidence type="ECO:0000259" key="1">
    <source>
        <dbReference type="PROSITE" id="PS50995"/>
    </source>
</evidence>
<gene>
    <name evidence="2" type="ORF">GCM10009720_06360</name>
</gene>
<evidence type="ECO:0000313" key="2">
    <source>
        <dbReference type="EMBL" id="GAA2029219.1"/>
    </source>
</evidence>
<dbReference type="InterPro" id="IPR039422">
    <property type="entry name" value="MarR/SlyA-like"/>
</dbReference>
<dbReference type="PANTHER" id="PTHR33164:SF43">
    <property type="entry name" value="HTH-TYPE TRANSCRIPTIONAL REPRESSOR YETL"/>
    <property type="match status" value="1"/>
</dbReference>
<dbReference type="Gene3D" id="1.10.10.10">
    <property type="entry name" value="Winged helix-like DNA-binding domain superfamily/Winged helix DNA-binding domain"/>
    <property type="match status" value="1"/>
</dbReference>
<dbReference type="PRINTS" id="PR00598">
    <property type="entry name" value="HTHMARR"/>
</dbReference>
<dbReference type="Proteomes" id="UP001501461">
    <property type="component" value="Unassembled WGS sequence"/>
</dbReference>
<reference evidence="3" key="1">
    <citation type="journal article" date="2019" name="Int. J. Syst. Evol. Microbiol.">
        <title>The Global Catalogue of Microorganisms (GCM) 10K type strain sequencing project: providing services to taxonomists for standard genome sequencing and annotation.</title>
        <authorList>
            <consortium name="The Broad Institute Genomics Platform"/>
            <consortium name="The Broad Institute Genome Sequencing Center for Infectious Disease"/>
            <person name="Wu L."/>
            <person name="Ma J."/>
        </authorList>
    </citation>
    <scope>NUCLEOTIDE SEQUENCE [LARGE SCALE GENOMIC DNA]</scope>
    <source>
        <strain evidence="3">JCM 13595</strain>
    </source>
</reference>
<comment type="caution">
    <text evidence="2">The sequence shown here is derived from an EMBL/GenBank/DDBJ whole genome shotgun (WGS) entry which is preliminary data.</text>
</comment>
<accession>A0ABP5FLP6</accession>
<dbReference type="InterPro" id="IPR036390">
    <property type="entry name" value="WH_DNA-bd_sf"/>
</dbReference>
<dbReference type="PANTHER" id="PTHR33164">
    <property type="entry name" value="TRANSCRIPTIONAL REGULATOR, MARR FAMILY"/>
    <property type="match status" value="1"/>
</dbReference>
<organism evidence="2 3">
    <name type="scientific">Yaniella flava</name>
    <dbReference type="NCBI Taxonomy" id="287930"/>
    <lineage>
        <taxon>Bacteria</taxon>
        <taxon>Bacillati</taxon>
        <taxon>Actinomycetota</taxon>
        <taxon>Actinomycetes</taxon>
        <taxon>Micrococcales</taxon>
        <taxon>Micrococcaceae</taxon>
        <taxon>Yaniella</taxon>
    </lineage>
</organism>
<dbReference type="EMBL" id="BAAAMN010000010">
    <property type="protein sequence ID" value="GAA2029219.1"/>
    <property type="molecule type" value="Genomic_DNA"/>
</dbReference>
<dbReference type="InterPro" id="IPR036388">
    <property type="entry name" value="WH-like_DNA-bd_sf"/>
</dbReference>
<keyword evidence="3" id="KW-1185">Reference proteome</keyword>
<sequence>MDALLRDASVTTMQYLTLGVLLEHEALSGAALARRTFVKPQSMQDIIQALEAKGYIERKRPQEDRRERVISITDSGAALMRQLESQVAAFDTALCEDFSAVEEAQFRNLLRRAGVNAQAYEI</sequence>
<protein>
    <recommendedName>
        <fullName evidence="1">HTH marR-type domain-containing protein</fullName>
    </recommendedName>
</protein>
<dbReference type="SUPFAM" id="SSF46785">
    <property type="entry name" value="Winged helix' DNA-binding domain"/>
    <property type="match status" value="1"/>
</dbReference>
<proteinExistence type="predicted"/>
<dbReference type="PROSITE" id="PS50995">
    <property type="entry name" value="HTH_MARR_2"/>
    <property type="match status" value="1"/>
</dbReference>
<evidence type="ECO:0000313" key="3">
    <source>
        <dbReference type="Proteomes" id="UP001501461"/>
    </source>
</evidence>
<name>A0ABP5FLP6_9MICC</name>
<feature type="domain" description="HTH marR-type" evidence="1">
    <location>
        <begin position="1"/>
        <end position="115"/>
    </location>
</feature>
<dbReference type="InterPro" id="IPR000835">
    <property type="entry name" value="HTH_MarR-typ"/>
</dbReference>
<dbReference type="SMART" id="SM00347">
    <property type="entry name" value="HTH_MARR"/>
    <property type="match status" value="1"/>
</dbReference>